<evidence type="ECO:0000313" key="7">
    <source>
        <dbReference type="Proteomes" id="UP000509579"/>
    </source>
</evidence>
<evidence type="ECO:0000256" key="4">
    <source>
        <dbReference type="ARBA" id="ARBA00023163"/>
    </source>
</evidence>
<comment type="similarity">
    <text evidence="1">Belongs to the LysR transcriptional regulatory family.</text>
</comment>
<feature type="domain" description="HTH lysR-type" evidence="5">
    <location>
        <begin position="1"/>
        <end position="58"/>
    </location>
</feature>
<dbReference type="Pfam" id="PF03466">
    <property type="entry name" value="LysR_substrate"/>
    <property type="match status" value="1"/>
</dbReference>
<keyword evidence="2" id="KW-0805">Transcription regulation</keyword>
<dbReference type="PRINTS" id="PR00039">
    <property type="entry name" value="HTHLYSR"/>
</dbReference>
<dbReference type="Gene3D" id="3.40.190.10">
    <property type="entry name" value="Periplasmic binding protein-like II"/>
    <property type="match status" value="2"/>
</dbReference>
<accession>A0A6N1XBK6</accession>
<sequence>MELRHIRYFLAVAQEGNFTRAAAQLGIGQPPLSLQIKDLEAEVGTPLFQRVPHGAVLTDAGRAFLERVQPLPARAADAVRAAQRAARGEIGLLQVGFTGSSALNPVVLDAIRAYRRTYPQVELTVDEGNSQTLVERLRSGRLDIAFVRPDGLDAEDLRFHRYPDEALIAALPAAHPAASAGARIDLQSLRAEPFILTPRPLGPSLFDAAVAACRSSGFEPMLGPSATQIVSILAAVAAELGVTLVPASMRQLRFKGVVYRALRNHPATVSLAVAHRSADASPLIANFVQQAQQ</sequence>
<gene>
    <name evidence="6" type="ORF">HUK68_19325</name>
</gene>
<keyword evidence="3" id="KW-0238">DNA-binding</keyword>
<evidence type="ECO:0000256" key="2">
    <source>
        <dbReference type="ARBA" id="ARBA00023015"/>
    </source>
</evidence>
<keyword evidence="7" id="KW-1185">Reference proteome</keyword>
<dbReference type="Proteomes" id="UP000509579">
    <property type="component" value="Chromosome"/>
</dbReference>
<organism evidence="6 7">
    <name type="scientific">Comamonas antarctica</name>
    <dbReference type="NCBI Taxonomy" id="2743470"/>
    <lineage>
        <taxon>Bacteria</taxon>
        <taxon>Pseudomonadati</taxon>
        <taxon>Pseudomonadota</taxon>
        <taxon>Betaproteobacteria</taxon>
        <taxon>Burkholderiales</taxon>
        <taxon>Comamonadaceae</taxon>
        <taxon>Comamonas</taxon>
    </lineage>
</organism>
<proteinExistence type="inferred from homology"/>
<dbReference type="InterPro" id="IPR036388">
    <property type="entry name" value="WH-like_DNA-bd_sf"/>
</dbReference>
<evidence type="ECO:0000256" key="3">
    <source>
        <dbReference type="ARBA" id="ARBA00023125"/>
    </source>
</evidence>
<dbReference type="EMBL" id="CP054840">
    <property type="protein sequence ID" value="QKV55120.1"/>
    <property type="molecule type" value="Genomic_DNA"/>
</dbReference>
<dbReference type="AlphaFoldDB" id="A0A6N1XBK6"/>
<dbReference type="InterPro" id="IPR000847">
    <property type="entry name" value="LysR_HTH_N"/>
</dbReference>
<dbReference type="GO" id="GO:0003677">
    <property type="term" value="F:DNA binding"/>
    <property type="evidence" value="ECO:0007669"/>
    <property type="project" value="UniProtKB-KW"/>
</dbReference>
<dbReference type="InterPro" id="IPR005119">
    <property type="entry name" value="LysR_subst-bd"/>
</dbReference>
<dbReference type="FunFam" id="1.10.10.10:FF:000001">
    <property type="entry name" value="LysR family transcriptional regulator"/>
    <property type="match status" value="1"/>
</dbReference>
<dbReference type="InterPro" id="IPR036390">
    <property type="entry name" value="WH_DNA-bd_sf"/>
</dbReference>
<dbReference type="SUPFAM" id="SSF46785">
    <property type="entry name" value="Winged helix' DNA-binding domain"/>
    <property type="match status" value="1"/>
</dbReference>
<reference evidence="6 7" key="1">
    <citation type="submission" date="2020-06" db="EMBL/GenBank/DDBJ databases">
        <title>Acidovorax antarctica sp. nov., isolated from Corinth ice sheet soil, Antarctic Fields Peninsula.</title>
        <authorList>
            <person name="Xu Q."/>
            <person name="Peng F."/>
        </authorList>
    </citation>
    <scope>NUCLEOTIDE SEQUENCE [LARGE SCALE GENOMIC DNA]</scope>
    <source>
        <strain evidence="6 7">16-35-5</strain>
    </source>
</reference>
<dbReference type="Gene3D" id="1.10.10.10">
    <property type="entry name" value="Winged helix-like DNA-binding domain superfamily/Winged helix DNA-binding domain"/>
    <property type="match status" value="1"/>
</dbReference>
<dbReference type="GO" id="GO:0032993">
    <property type="term" value="C:protein-DNA complex"/>
    <property type="evidence" value="ECO:0007669"/>
    <property type="project" value="TreeGrafter"/>
</dbReference>
<name>A0A6N1XBK6_9BURK</name>
<dbReference type="KEGG" id="aant:HUK68_19325"/>
<evidence type="ECO:0000256" key="1">
    <source>
        <dbReference type="ARBA" id="ARBA00009437"/>
    </source>
</evidence>
<dbReference type="PANTHER" id="PTHR30346:SF30">
    <property type="entry name" value="SMALL NEUTRAL PROTEASE REGULATORY PROTEIN"/>
    <property type="match status" value="1"/>
</dbReference>
<dbReference type="GO" id="GO:0003700">
    <property type="term" value="F:DNA-binding transcription factor activity"/>
    <property type="evidence" value="ECO:0007669"/>
    <property type="project" value="InterPro"/>
</dbReference>
<dbReference type="PROSITE" id="PS50931">
    <property type="entry name" value="HTH_LYSR"/>
    <property type="match status" value="1"/>
</dbReference>
<evidence type="ECO:0000259" key="5">
    <source>
        <dbReference type="PROSITE" id="PS50931"/>
    </source>
</evidence>
<evidence type="ECO:0000313" key="6">
    <source>
        <dbReference type="EMBL" id="QKV55120.1"/>
    </source>
</evidence>
<protein>
    <submittedName>
        <fullName evidence="6">LysR family transcriptional regulator</fullName>
    </submittedName>
</protein>
<dbReference type="SUPFAM" id="SSF53850">
    <property type="entry name" value="Periplasmic binding protein-like II"/>
    <property type="match status" value="1"/>
</dbReference>
<keyword evidence="4" id="KW-0804">Transcription</keyword>
<dbReference type="PANTHER" id="PTHR30346">
    <property type="entry name" value="TRANSCRIPTIONAL DUAL REGULATOR HCAR-RELATED"/>
    <property type="match status" value="1"/>
</dbReference>
<dbReference type="Pfam" id="PF00126">
    <property type="entry name" value="HTH_1"/>
    <property type="match status" value="1"/>
</dbReference>